<evidence type="ECO:0000256" key="7">
    <source>
        <dbReference type="ARBA" id="ARBA00023295"/>
    </source>
</evidence>
<reference evidence="11 12" key="1">
    <citation type="journal article" date="2023" name="IMA Fungus">
        <title>Comparative genomic study of the Penicillium genus elucidates a diverse pangenome and 15 lateral gene transfer events.</title>
        <authorList>
            <person name="Petersen C."/>
            <person name="Sorensen T."/>
            <person name="Nielsen M.R."/>
            <person name="Sondergaard T.E."/>
            <person name="Sorensen J.L."/>
            <person name="Fitzpatrick D.A."/>
            <person name="Frisvad J.C."/>
            <person name="Nielsen K.L."/>
        </authorList>
    </citation>
    <scope>NUCLEOTIDE SEQUENCE [LARGE SCALE GENOMIC DNA]</scope>
    <source>
        <strain evidence="11 12">IBT 35679</strain>
    </source>
</reference>
<evidence type="ECO:0000256" key="6">
    <source>
        <dbReference type="ARBA" id="ARBA00023277"/>
    </source>
</evidence>
<dbReference type="PROSITE" id="PS01095">
    <property type="entry name" value="GH18_1"/>
    <property type="match status" value="1"/>
</dbReference>
<name>A0AAD6D146_9EURO</name>
<keyword evidence="5" id="KW-0146">Chitin degradation</keyword>
<keyword evidence="7 9" id="KW-0326">Glycosidase</keyword>
<dbReference type="PANTHER" id="PTHR11177">
    <property type="entry name" value="CHITINASE"/>
    <property type="match status" value="1"/>
</dbReference>
<dbReference type="SUPFAM" id="SSF51445">
    <property type="entry name" value="(Trans)glycosidases"/>
    <property type="match status" value="1"/>
</dbReference>
<dbReference type="Pfam" id="PF00704">
    <property type="entry name" value="Glyco_hydro_18"/>
    <property type="match status" value="1"/>
</dbReference>
<dbReference type="InterPro" id="IPR001579">
    <property type="entry name" value="Glyco_hydro_18_chit_AS"/>
</dbReference>
<dbReference type="SMART" id="SM00636">
    <property type="entry name" value="Glyco_18"/>
    <property type="match status" value="1"/>
</dbReference>
<proteinExistence type="inferred from homology"/>
<organism evidence="11 12">
    <name type="scientific">Penicillium frequentans</name>
    <dbReference type="NCBI Taxonomy" id="3151616"/>
    <lineage>
        <taxon>Eukaryota</taxon>
        <taxon>Fungi</taxon>
        <taxon>Dikarya</taxon>
        <taxon>Ascomycota</taxon>
        <taxon>Pezizomycotina</taxon>
        <taxon>Eurotiomycetes</taxon>
        <taxon>Eurotiomycetidae</taxon>
        <taxon>Eurotiales</taxon>
        <taxon>Aspergillaceae</taxon>
        <taxon>Penicillium</taxon>
    </lineage>
</organism>
<dbReference type="InterPro" id="IPR029070">
    <property type="entry name" value="Chitinase_insertion_sf"/>
</dbReference>
<dbReference type="PANTHER" id="PTHR11177:SF333">
    <property type="entry name" value="CHITINASE"/>
    <property type="match status" value="1"/>
</dbReference>
<keyword evidence="8" id="KW-0624">Polysaccharide degradation</keyword>
<dbReference type="SUPFAM" id="SSF54556">
    <property type="entry name" value="Chitinase insertion domain"/>
    <property type="match status" value="1"/>
</dbReference>
<dbReference type="GO" id="GO:0008843">
    <property type="term" value="F:endochitinase activity"/>
    <property type="evidence" value="ECO:0007669"/>
    <property type="project" value="UniProtKB-EC"/>
</dbReference>
<dbReference type="InterPro" id="IPR001223">
    <property type="entry name" value="Glyco_hydro18_cat"/>
</dbReference>
<evidence type="ECO:0000256" key="1">
    <source>
        <dbReference type="ARBA" id="ARBA00000822"/>
    </source>
</evidence>
<evidence type="ECO:0000256" key="5">
    <source>
        <dbReference type="ARBA" id="ARBA00023024"/>
    </source>
</evidence>
<comment type="caution">
    <text evidence="11">The sequence shown here is derived from an EMBL/GenBank/DDBJ whole genome shotgun (WGS) entry which is preliminary data.</text>
</comment>
<evidence type="ECO:0000313" key="12">
    <source>
        <dbReference type="Proteomes" id="UP001220324"/>
    </source>
</evidence>
<keyword evidence="6" id="KW-0119">Carbohydrate metabolism</keyword>
<dbReference type="PROSITE" id="PS51910">
    <property type="entry name" value="GH18_2"/>
    <property type="match status" value="1"/>
</dbReference>
<protein>
    <recommendedName>
        <fullName evidence="3">chitinase</fullName>
        <ecNumber evidence="3">3.2.1.14</ecNumber>
    </recommendedName>
</protein>
<keyword evidence="4 9" id="KW-0378">Hydrolase</keyword>
<dbReference type="InterPro" id="IPR011583">
    <property type="entry name" value="Chitinase_II/V-like_cat"/>
</dbReference>
<dbReference type="Gene3D" id="3.20.20.80">
    <property type="entry name" value="Glycosidases"/>
    <property type="match status" value="1"/>
</dbReference>
<evidence type="ECO:0000259" key="10">
    <source>
        <dbReference type="PROSITE" id="PS51910"/>
    </source>
</evidence>
<dbReference type="InterPro" id="IPR017853">
    <property type="entry name" value="GH"/>
</dbReference>
<dbReference type="InterPro" id="IPR050314">
    <property type="entry name" value="Glycosyl_Hydrlase_18"/>
</dbReference>
<evidence type="ECO:0000256" key="9">
    <source>
        <dbReference type="RuleBase" id="RU000489"/>
    </source>
</evidence>
<accession>A0AAD6D146</accession>
<dbReference type="GO" id="GO:0008061">
    <property type="term" value="F:chitin binding"/>
    <property type="evidence" value="ECO:0007669"/>
    <property type="project" value="InterPro"/>
</dbReference>
<dbReference type="AlphaFoldDB" id="A0AAD6D146"/>
<feature type="domain" description="GH18" evidence="10">
    <location>
        <begin position="4"/>
        <end position="372"/>
    </location>
</feature>
<gene>
    <name evidence="11" type="ORF">N7494_004686</name>
</gene>
<dbReference type="EMBL" id="JAQIZZ010000003">
    <property type="protein sequence ID" value="KAJ5547101.1"/>
    <property type="molecule type" value="Genomic_DNA"/>
</dbReference>
<evidence type="ECO:0000256" key="8">
    <source>
        <dbReference type="ARBA" id="ARBA00023326"/>
    </source>
</evidence>
<dbReference type="GO" id="GO:0006032">
    <property type="term" value="P:chitin catabolic process"/>
    <property type="evidence" value="ECO:0007669"/>
    <property type="project" value="UniProtKB-KW"/>
</dbReference>
<dbReference type="Gene3D" id="3.10.50.10">
    <property type="match status" value="1"/>
</dbReference>
<keyword evidence="12" id="KW-1185">Reference proteome</keyword>
<evidence type="ECO:0000313" key="11">
    <source>
        <dbReference type="EMBL" id="KAJ5547101.1"/>
    </source>
</evidence>
<comment type="similarity">
    <text evidence="2">Belongs to the glycosyl hydrolase 18 family. Chitinase class V subfamily.</text>
</comment>
<evidence type="ECO:0000256" key="2">
    <source>
        <dbReference type="ARBA" id="ARBA00008682"/>
    </source>
</evidence>
<comment type="catalytic activity">
    <reaction evidence="1">
        <text>Random endo-hydrolysis of N-acetyl-beta-D-glucosaminide (1-&gt;4)-beta-linkages in chitin and chitodextrins.</text>
        <dbReference type="EC" id="3.2.1.14"/>
    </reaction>
</comment>
<dbReference type="EC" id="3.2.1.14" evidence="3"/>
<evidence type="ECO:0000256" key="3">
    <source>
        <dbReference type="ARBA" id="ARBA00012729"/>
    </source>
</evidence>
<evidence type="ECO:0000256" key="4">
    <source>
        <dbReference type="ARBA" id="ARBA00022801"/>
    </source>
</evidence>
<sequence length="428" mass="46425">MCAVLNLAYYESWSTERACDGVTPEELNLEGFTHANMAFAYFDPSSFAITAMDSTMLSLLSRFTAVKSNYTDLETWISVGGWSFSDPGSTETAWTTMVSSSNSRAAFIKNILQFMQTYGFDGVDLDWEYPGASDRGGTTDDGANFVSLVKEMRAAFGTKYGISATLPTSYWYLQGFKPVEMEKYVDWFNLMAYDLHGTWDATDIYVGPYIAPHTNLTEVSAALGLLWRAGVTPGKIVLGQGWYGRSFTLADPSCSTPNGACEFTTGGNAGSCTATSGILSNAEIQVIIDTYDVTPVYDSTDAVNWIVWDTNQWVSYDDATTYNQKLSFANDLCLGGMMVWAADLNNQSAKTGYGTQSTTGYSQKVTDYSTQQAVNTQAGVACYTSNCDESCMSGYTGVTNMNGQPGSKPYAVHPALSLEHAPGEDGEA</sequence>
<dbReference type="GO" id="GO:0000272">
    <property type="term" value="P:polysaccharide catabolic process"/>
    <property type="evidence" value="ECO:0007669"/>
    <property type="project" value="UniProtKB-KW"/>
</dbReference>
<dbReference type="Proteomes" id="UP001220324">
    <property type="component" value="Unassembled WGS sequence"/>
</dbReference>